<evidence type="ECO:0000256" key="2">
    <source>
        <dbReference type="SAM" id="Phobius"/>
    </source>
</evidence>
<evidence type="ECO:0000313" key="5">
    <source>
        <dbReference type="Proteomes" id="UP001152747"/>
    </source>
</evidence>
<keyword evidence="5" id="KW-1185">Reference proteome</keyword>
<gene>
    <name evidence="4" type="ORF">CAMP_LOCUS244</name>
</gene>
<evidence type="ECO:0000256" key="3">
    <source>
        <dbReference type="SAM" id="SignalP"/>
    </source>
</evidence>
<keyword evidence="2" id="KW-0812">Transmembrane</keyword>
<proteinExistence type="predicted"/>
<keyword evidence="2" id="KW-1133">Transmembrane helix</keyword>
<dbReference type="EMBL" id="CANHGI010000001">
    <property type="protein sequence ID" value="CAI5437607.1"/>
    <property type="molecule type" value="Genomic_DNA"/>
</dbReference>
<reference evidence="4" key="1">
    <citation type="submission" date="2022-11" db="EMBL/GenBank/DDBJ databases">
        <authorList>
            <person name="Kikuchi T."/>
        </authorList>
    </citation>
    <scope>NUCLEOTIDE SEQUENCE</scope>
    <source>
        <strain evidence="4">PS1010</strain>
    </source>
</reference>
<accession>A0A9P1I3N5</accession>
<sequence length="244" mass="28031">MFGKIFVPFILLFLGNTETRLIKQDCKSGNCYHIFRLSDRPAEEKNTTTMVKVVKNTEHGQNYYEIQIANGTDLTPEQYREVLQQLPRNAEQEFSKTVVDDKIILRPEPKHDEAKKPETQNVKTKPQVQQSNHHFPIILVALLLCIGIVLGILCTGLFLFIAHIKNQPTFDRTNVVTYRKIEITRSSGTGSRREEQNIQLLRRDNSIQNSNILRQQNNHTPTTVSQASTNRMASRNNGFRQISL</sequence>
<feature type="chain" id="PRO_5040432846" evidence="3">
    <location>
        <begin position="20"/>
        <end position="244"/>
    </location>
</feature>
<comment type="caution">
    <text evidence="4">The sequence shown here is derived from an EMBL/GenBank/DDBJ whole genome shotgun (WGS) entry which is preliminary data.</text>
</comment>
<feature type="compositionally biased region" description="Basic and acidic residues" evidence="1">
    <location>
        <begin position="107"/>
        <end position="118"/>
    </location>
</feature>
<dbReference type="AlphaFoldDB" id="A0A9P1I3N5"/>
<name>A0A9P1I3N5_9PELO</name>
<keyword evidence="2" id="KW-0472">Membrane</keyword>
<evidence type="ECO:0000256" key="1">
    <source>
        <dbReference type="SAM" id="MobiDB-lite"/>
    </source>
</evidence>
<feature type="signal peptide" evidence="3">
    <location>
        <begin position="1"/>
        <end position="19"/>
    </location>
</feature>
<feature type="transmembrane region" description="Helical" evidence="2">
    <location>
        <begin position="135"/>
        <end position="162"/>
    </location>
</feature>
<organism evidence="4 5">
    <name type="scientific">Caenorhabditis angaria</name>
    <dbReference type="NCBI Taxonomy" id="860376"/>
    <lineage>
        <taxon>Eukaryota</taxon>
        <taxon>Metazoa</taxon>
        <taxon>Ecdysozoa</taxon>
        <taxon>Nematoda</taxon>
        <taxon>Chromadorea</taxon>
        <taxon>Rhabditida</taxon>
        <taxon>Rhabditina</taxon>
        <taxon>Rhabditomorpha</taxon>
        <taxon>Rhabditoidea</taxon>
        <taxon>Rhabditidae</taxon>
        <taxon>Peloderinae</taxon>
        <taxon>Caenorhabditis</taxon>
    </lineage>
</organism>
<keyword evidence="3" id="KW-0732">Signal</keyword>
<evidence type="ECO:0000313" key="4">
    <source>
        <dbReference type="EMBL" id="CAI5437607.1"/>
    </source>
</evidence>
<feature type="region of interest" description="Disordered" evidence="1">
    <location>
        <begin position="107"/>
        <end position="127"/>
    </location>
</feature>
<dbReference type="Proteomes" id="UP001152747">
    <property type="component" value="Unassembled WGS sequence"/>
</dbReference>
<protein>
    <submittedName>
        <fullName evidence="4">Uncharacterized protein</fullName>
    </submittedName>
</protein>